<dbReference type="Proteomes" id="UP001621714">
    <property type="component" value="Unassembled WGS sequence"/>
</dbReference>
<evidence type="ECO:0000256" key="2">
    <source>
        <dbReference type="ARBA" id="ARBA00023125"/>
    </source>
</evidence>
<dbReference type="InterPro" id="IPR000551">
    <property type="entry name" value="MerR-type_HTH_dom"/>
</dbReference>
<keyword evidence="3" id="KW-0804">Transcription</keyword>
<evidence type="ECO:0000256" key="1">
    <source>
        <dbReference type="ARBA" id="ARBA00023015"/>
    </source>
</evidence>
<dbReference type="PROSITE" id="PS00552">
    <property type="entry name" value="HTH_MERR_1"/>
    <property type="match status" value="1"/>
</dbReference>
<keyword evidence="1" id="KW-0805">Transcription regulation</keyword>
<dbReference type="InterPro" id="IPR009061">
    <property type="entry name" value="DNA-bd_dom_put_sf"/>
</dbReference>
<dbReference type="RefSeq" id="WP_405338783.1">
    <property type="nucleotide sequence ID" value="NZ_JBANFI010000004.1"/>
</dbReference>
<sequence>MKIGELAALTGVAPSRIRFYERIGLLKTVARQANGYRSYPPEALTMLKLIITAQQSGFSLEELSTLLPSDLEAWDHSSLLGALEQKVQDIEDLERRLAANKAQLLELLAEINAKPDDMDCRDNAKRVLSQLGLVREGE</sequence>
<proteinExistence type="predicted"/>
<dbReference type="EMBL" id="JBANFI010000004">
    <property type="protein sequence ID" value="MFK7160754.1"/>
    <property type="molecule type" value="Genomic_DNA"/>
</dbReference>
<dbReference type="Pfam" id="PF13411">
    <property type="entry name" value="MerR_1"/>
    <property type="match status" value="1"/>
</dbReference>
<dbReference type="PANTHER" id="PTHR30204:SF94">
    <property type="entry name" value="HEAVY METAL-DEPENDENT TRANSCRIPTIONAL REGULATOR HI_0293-RELATED"/>
    <property type="match status" value="1"/>
</dbReference>
<dbReference type="PANTHER" id="PTHR30204">
    <property type="entry name" value="REDOX-CYCLING DRUG-SENSING TRANSCRIPTIONAL ACTIVATOR SOXR"/>
    <property type="match status" value="1"/>
</dbReference>
<dbReference type="PROSITE" id="PS50937">
    <property type="entry name" value="HTH_MERR_2"/>
    <property type="match status" value="1"/>
</dbReference>
<protein>
    <submittedName>
        <fullName evidence="6">MerR family transcriptional regulator</fullName>
    </submittedName>
</protein>
<dbReference type="SUPFAM" id="SSF46955">
    <property type="entry name" value="Putative DNA-binding domain"/>
    <property type="match status" value="1"/>
</dbReference>
<reference evidence="6 7" key="1">
    <citation type="submission" date="2024-02" db="EMBL/GenBank/DDBJ databases">
        <title>Marinospirillum sp. MEB 164 isolated from Lonar lake sediment.</title>
        <authorList>
            <person name="Joshi A."/>
            <person name="Thite S."/>
        </authorList>
    </citation>
    <scope>NUCLEOTIDE SEQUENCE [LARGE SCALE GENOMIC DNA]</scope>
    <source>
        <strain evidence="6 7">MEB164</strain>
    </source>
</reference>
<evidence type="ECO:0000313" key="6">
    <source>
        <dbReference type="EMBL" id="MFK7160754.1"/>
    </source>
</evidence>
<dbReference type="Gene3D" id="1.10.1660.10">
    <property type="match status" value="1"/>
</dbReference>
<keyword evidence="4" id="KW-0175">Coiled coil</keyword>
<keyword evidence="7" id="KW-1185">Reference proteome</keyword>
<gene>
    <name evidence="6" type="ORF">V6U78_06850</name>
</gene>
<evidence type="ECO:0000256" key="3">
    <source>
        <dbReference type="ARBA" id="ARBA00023163"/>
    </source>
</evidence>
<comment type="caution">
    <text evidence="6">The sequence shown here is derived from an EMBL/GenBank/DDBJ whole genome shotgun (WGS) entry which is preliminary data.</text>
</comment>
<feature type="coiled-coil region" evidence="4">
    <location>
        <begin position="76"/>
        <end position="110"/>
    </location>
</feature>
<accession>A0ABW8PWT5</accession>
<feature type="domain" description="HTH merR-type" evidence="5">
    <location>
        <begin position="1"/>
        <end position="69"/>
    </location>
</feature>
<dbReference type="SMART" id="SM00422">
    <property type="entry name" value="HTH_MERR"/>
    <property type="match status" value="1"/>
</dbReference>
<organism evidence="6 7">
    <name type="scientific">Marinospirillum alkalitolerans</name>
    <dbReference type="NCBI Taxonomy" id="3123374"/>
    <lineage>
        <taxon>Bacteria</taxon>
        <taxon>Pseudomonadati</taxon>
        <taxon>Pseudomonadota</taxon>
        <taxon>Gammaproteobacteria</taxon>
        <taxon>Oceanospirillales</taxon>
        <taxon>Oceanospirillaceae</taxon>
        <taxon>Marinospirillum</taxon>
    </lineage>
</organism>
<name>A0ABW8PWT5_9GAMM</name>
<keyword evidence="2" id="KW-0238">DNA-binding</keyword>
<dbReference type="InterPro" id="IPR047057">
    <property type="entry name" value="MerR_fam"/>
</dbReference>
<evidence type="ECO:0000313" key="7">
    <source>
        <dbReference type="Proteomes" id="UP001621714"/>
    </source>
</evidence>
<dbReference type="PRINTS" id="PR00040">
    <property type="entry name" value="HTHMERR"/>
</dbReference>
<evidence type="ECO:0000256" key="4">
    <source>
        <dbReference type="SAM" id="Coils"/>
    </source>
</evidence>
<evidence type="ECO:0000259" key="5">
    <source>
        <dbReference type="PROSITE" id="PS50937"/>
    </source>
</evidence>